<feature type="domain" description="GIY-YIG" evidence="12">
    <location>
        <begin position="197"/>
        <end position="275"/>
    </location>
</feature>
<dbReference type="SUPFAM" id="SSF53098">
    <property type="entry name" value="Ribonuclease H-like"/>
    <property type="match status" value="1"/>
</dbReference>
<evidence type="ECO:0000313" key="13">
    <source>
        <dbReference type="EMBL" id="KIA95894.1"/>
    </source>
</evidence>
<dbReference type="FunFam" id="3.30.420.10:FF:000045">
    <property type="entry name" value="3'-5' exonuclease DinG"/>
    <property type="match status" value="1"/>
</dbReference>
<evidence type="ECO:0000259" key="12">
    <source>
        <dbReference type="PROSITE" id="PS50164"/>
    </source>
</evidence>
<evidence type="ECO:0000313" key="14">
    <source>
        <dbReference type="Proteomes" id="UP000031246"/>
    </source>
</evidence>
<dbReference type="CDD" id="cd06127">
    <property type="entry name" value="DEDDh"/>
    <property type="match status" value="1"/>
</dbReference>
<evidence type="ECO:0000256" key="4">
    <source>
        <dbReference type="ARBA" id="ARBA00022881"/>
    </source>
</evidence>
<dbReference type="Gene3D" id="3.40.1440.10">
    <property type="entry name" value="GIY-YIG endonuclease"/>
    <property type="match status" value="1"/>
</dbReference>
<keyword evidence="5" id="KW-0234">DNA repair</keyword>
<keyword evidence="14" id="KW-1185">Reference proteome</keyword>
<evidence type="ECO:0000256" key="11">
    <source>
        <dbReference type="ARBA" id="ARBA00042732"/>
    </source>
</evidence>
<dbReference type="Pfam" id="PF01541">
    <property type="entry name" value="GIY-YIG"/>
    <property type="match status" value="1"/>
</dbReference>
<evidence type="ECO:0000256" key="7">
    <source>
        <dbReference type="ARBA" id="ARBA00025483"/>
    </source>
</evidence>
<comment type="subunit">
    <text evidence="8">DNA polymerase III contains a core (composed of alpha, epsilon and theta chains) that associates with a tau subunit. This core dimerizes to form the POLIII' complex. PolIII' associates with the gamma complex (composed of gamma, delta, delta', psi and chi chains) and with the beta chain to form the complete DNA polymerase III complex.</text>
</comment>
<dbReference type="RefSeq" id="WP_039472391.1">
    <property type="nucleotide sequence ID" value="NZ_JSYN01000004.1"/>
</dbReference>
<dbReference type="AlphaFoldDB" id="A0A0C1G718"/>
<proteinExistence type="predicted"/>
<dbReference type="GO" id="GO:0009432">
    <property type="term" value="P:SOS response"/>
    <property type="evidence" value="ECO:0007669"/>
    <property type="project" value="UniProtKB-KW"/>
</dbReference>
<evidence type="ECO:0000256" key="2">
    <source>
        <dbReference type="ARBA" id="ARBA00022769"/>
    </source>
</evidence>
<evidence type="ECO:0000256" key="9">
    <source>
        <dbReference type="ARBA" id="ARBA00040756"/>
    </source>
</evidence>
<keyword evidence="2" id="KW-0228">DNA excision</keyword>
<keyword evidence="1" id="KW-0227">DNA damage</keyword>
<evidence type="ECO:0000256" key="10">
    <source>
        <dbReference type="ARBA" id="ARBA00042138"/>
    </source>
</evidence>
<dbReference type="InterPro" id="IPR047296">
    <property type="entry name" value="GIY-YIG_UvrC_Cho"/>
</dbReference>
<dbReference type="OrthoDB" id="9803913at2"/>
<gene>
    <name evidence="13" type="ORF">OC25_04920</name>
</gene>
<comment type="function">
    <text evidence="7">DNA polymerase III is a complex, multichain enzyme responsible for most of the replicative synthesis in bacteria. The epsilon subunit contain the editing function and is a proofreading 3'-5' exonuclease.</text>
</comment>
<organism evidence="13 14">
    <name type="scientific">Pedobacter kyungheensis</name>
    <dbReference type="NCBI Taxonomy" id="1069985"/>
    <lineage>
        <taxon>Bacteria</taxon>
        <taxon>Pseudomonadati</taxon>
        <taxon>Bacteroidota</taxon>
        <taxon>Sphingobacteriia</taxon>
        <taxon>Sphingobacteriales</taxon>
        <taxon>Sphingobacteriaceae</taxon>
        <taxon>Pedobacter</taxon>
    </lineage>
</organism>
<accession>A0A0C1G718</accession>
<dbReference type="InterPro" id="IPR036397">
    <property type="entry name" value="RNaseH_sf"/>
</dbReference>
<dbReference type="GO" id="GO:0006260">
    <property type="term" value="P:DNA replication"/>
    <property type="evidence" value="ECO:0007669"/>
    <property type="project" value="InterPro"/>
</dbReference>
<dbReference type="InterPro" id="IPR012337">
    <property type="entry name" value="RNaseH-like_sf"/>
</dbReference>
<dbReference type="GO" id="GO:0003677">
    <property type="term" value="F:DNA binding"/>
    <property type="evidence" value="ECO:0007669"/>
    <property type="project" value="InterPro"/>
</dbReference>
<reference evidence="13 14" key="1">
    <citation type="submission" date="2014-10" db="EMBL/GenBank/DDBJ databases">
        <title>Pedobacter Kyungheensis.</title>
        <authorList>
            <person name="Anderson B.M."/>
            <person name="Newman J.D."/>
        </authorList>
    </citation>
    <scope>NUCLEOTIDE SEQUENCE [LARGE SCALE GENOMIC DNA]</scope>
    <source>
        <strain evidence="13 14">KACC 16221</strain>
    </source>
</reference>
<dbReference type="InterPro" id="IPR000305">
    <property type="entry name" value="GIY-YIG_endonuc"/>
</dbReference>
<sequence>MLYAVVDIETTGGHASANGITEVAINIHDGNEIVESYTTLINPGIAIPAHITALTGIDDAMLKDAPVFNDVALQIYQLLNDKVFVAHNVNFDYSFLKHHLAAAGYDLQCTKLCTVRLSRKLIPGKASYSLGKLCTALEIPIYNRHRAAGDADATSILFNLLLSADDKGIIAEMLKKTSKEQALPPNLDKASILRLPNQPGVYYFKDSKGKIVYVGKAKNLKKRVTSHFAGNNANRQRQDFLRTIHHVDFVVCGTELMALILEANEIKRLWPENNRAMKRYEHKYDLYVFEDQNGYLRLAIDKHKKNNRAFQSFNNLLEGYNFLNQLVDKYQLCARLCYLQKTATKCYAHENGQCFGACSGIETVTVYNKKLNAALADIQKQQPSFALVDEGRADNEFSCLVVENGQFYGMGYFTDTKYLSDGLAPIKSDLSTYQSNSYILNLILSHAEQFPQKLYKL</sequence>
<dbReference type="InterPro" id="IPR050066">
    <property type="entry name" value="UvrABC_protein_C"/>
</dbReference>
<name>A0A0C1G718_9SPHI</name>
<dbReference type="PANTHER" id="PTHR30562">
    <property type="entry name" value="UVRC/OXIDOREDUCTASE"/>
    <property type="match status" value="1"/>
</dbReference>
<dbReference type="SMART" id="SM00479">
    <property type="entry name" value="EXOIII"/>
    <property type="match status" value="1"/>
</dbReference>
<comment type="caution">
    <text evidence="13">The sequence shown here is derived from an EMBL/GenBank/DDBJ whole genome shotgun (WGS) entry which is preliminary data.</text>
</comment>
<dbReference type="InterPro" id="IPR013520">
    <property type="entry name" value="Ribonucl_H"/>
</dbReference>
<protein>
    <recommendedName>
        <fullName evidence="9">Excinuclease cho</fullName>
    </recommendedName>
    <alternativeName>
        <fullName evidence="11">Endonuclease cho</fullName>
    </alternativeName>
    <alternativeName>
        <fullName evidence="10">UvrC homolog protein</fullName>
    </alternativeName>
</protein>
<dbReference type="NCBIfam" id="TIGR00573">
    <property type="entry name" value="dnaq"/>
    <property type="match status" value="1"/>
</dbReference>
<dbReference type="CDD" id="cd10434">
    <property type="entry name" value="GIY-YIG_UvrC_Cho"/>
    <property type="match status" value="1"/>
</dbReference>
<dbReference type="PANTHER" id="PTHR30562:SF10">
    <property type="entry name" value="EXCINUCLEASE CHO"/>
    <property type="match status" value="1"/>
</dbReference>
<evidence type="ECO:0000256" key="3">
    <source>
        <dbReference type="ARBA" id="ARBA00022801"/>
    </source>
</evidence>
<dbReference type="EMBL" id="JSYN01000004">
    <property type="protein sequence ID" value="KIA95894.1"/>
    <property type="molecule type" value="Genomic_DNA"/>
</dbReference>
<dbReference type="Proteomes" id="UP000031246">
    <property type="component" value="Unassembled WGS sequence"/>
</dbReference>
<evidence type="ECO:0000256" key="8">
    <source>
        <dbReference type="ARBA" id="ARBA00026073"/>
    </source>
</evidence>
<dbReference type="InterPro" id="IPR035901">
    <property type="entry name" value="GIY-YIG_endonuc_sf"/>
</dbReference>
<dbReference type="Gene3D" id="3.30.420.10">
    <property type="entry name" value="Ribonuclease H-like superfamily/Ribonuclease H"/>
    <property type="match status" value="1"/>
</dbReference>
<keyword evidence="3" id="KW-0378">Hydrolase</keyword>
<dbReference type="SMART" id="SM00465">
    <property type="entry name" value="GIYc"/>
    <property type="match status" value="1"/>
</dbReference>
<dbReference type="GO" id="GO:0006289">
    <property type="term" value="P:nucleotide-excision repair"/>
    <property type="evidence" value="ECO:0007669"/>
    <property type="project" value="InterPro"/>
</dbReference>
<dbReference type="GO" id="GO:0004527">
    <property type="term" value="F:exonuclease activity"/>
    <property type="evidence" value="ECO:0007669"/>
    <property type="project" value="UniProtKB-ARBA"/>
</dbReference>
<keyword evidence="6" id="KW-0742">SOS response</keyword>
<dbReference type="GO" id="GO:0009380">
    <property type="term" value="C:excinuclease repair complex"/>
    <property type="evidence" value="ECO:0007669"/>
    <property type="project" value="TreeGrafter"/>
</dbReference>
<dbReference type="GO" id="GO:0003887">
    <property type="term" value="F:DNA-directed DNA polymerase activity"/>
    <property type="evidence" value="ECO:0007669"/>
    <property type="project" value="InterPro"/>
</dbReference>
<evidence type="ECO:0000256" key="5">
    <source>
        <dbReference type="ARBA" id="ARBA00023204"/>
    </source>
</evidence>
<dbReference type="PROSITE" id="PS50164">
    <property type="entry name" value="GIY_YIG"/>
    <property type="match status" value="1"/>
</dbReference>
<evidence type="ECO:0000256" key="1">
    <source>
        <dbReference type="ARBA" id="ARBA00022763"/>
    </source>
</evidence>
<evidence type="ECO:0000256" key="6">
    <source>
        <dbReference type="ARBA" id="ARBA00023236"/>
    </source>
</evidence>
<keyword evidence="4" id="KW-0267">Excision nuclease</keyword>
<dbReference type="InterPro" id="IPR006054">
    <property type="entry name" value="DnaQ"/>
</dbReference>
<dbReference type="Pfam" id="PF00929">
    <property type="entry name" value="RNase_T"/>
    <property type="match status" value="1"/>
</dbReference>